<protein>
    <recommendedName>
        <fullName evidence="3">Phosphoglycerate mutase</fullName>
    </recommendedName>
</protein>
<keyword evidence="2" id="KW-1185">Reference proteome</keyword>
<dbReference type="InterPro" id="IPR029033">
    <property type="entry name" value="His_PPase_superfam"/>
</dbReference>
<name>A0AAV1I7L8_9CHLO</name>
<dbReference type="InterPro" id="IPR051710">
    <property type="entry name" value="Phosphatase_SH3-domain"/>
</dbReference>
<evidence type="ECO:0000313" key="2">
    <source>
        <dbReference type="Proteomes" id="UP001314263"/>
    </source>
</evidence>
<dbReference type="InterPro" id="IPR013078">
    <property type="entry name" value="His_Pase_superF_clade-1"/>
</dbReference>
<dbReference type="Proteomes" id="UP001314263">
    <property type="component" value="Unassembled WGS sequence"/>
</dbReference>
<reference evidence="1 2" key="1">
    <citation type="submission" date="2023-10" db="EMBL/GenBank/DDBJ databases">
        <authorList>
            <person name="Maclean D."/>
            <person name="Macfadyen A."/>
        </authorList>
    </citation>
    <scope>NUCLEOTIDE SEQUENCE [LARGE SCALE GENOMIC DNA]</scope>
</reference>
<dbReference type="Pfam" id="PF00300">
    <property type="entry name" value="His_Phos_1"/>
    <property type="match status" value="2"/>
</dbReference>
<dbReference type="PANTHER" id="PTHR16469:SF27">
    <property type="entry name" value="UBIQUITIN-ASSOCIATED AND SH3 DOMAIN-CONTAINING BA-RELATED"/>
    <property type="match status" value="1"/>
</dbReference>
<dbReference type="PANTHER" id="PTHR16469">
    <property type="entry name" value="UBIQUITIN-ASSOCIATED AND SH3 DOMAIN-CONTAINING BA-RELATED"/>
    <property type="match status" value="1"/>
</dbReference>
<comment type="caution">
    <text evidence="1">The sequence shown here is derived from an EMBL/GenBank/DDBJ whole genome shotgun (WGS) entry which is preliminary data.</text>
</comment>
<evidence type="ECO:0000313" key="1">
    <source>
        <dbReference type="EMBL" id="CAK0780626.1"/>
    </source>
</evidence>
<organism evidence="1 2">
    <name type="scientific">Coccomyxa viridis</name>
    <dbReference type="NCBI Taxonomy" id="1274662"/>
    <lineage>
        <taxon>Eukaryota</taxon>
        <taxon>Viridiplantae</taxon>
        <taxon>Chlorophyta</taxon>
        <taxon>core chlorophytes</taxon>
        <taxon>Trebouxiophyceae</taxon>
        <taxon>Trebouxiophyceae incertae sedis</taxon>
        <taxon>Coccomyxaceae</taxon>
        <taxon>Coccomyxa</taxon>
    </lineage>
</organism>
<accession>A0AAV1I7L8</accession>
<dbReference type="EMBL" id="CAUYUE010000006">
    <property type="protein sequence ID" value="CAK0780626.1"/>
    <property type="molecule type" value="Genomic_DNA"/>
</dbReference>
<sequence>MQWLEAGMVMKVTGGAIHESSSGTYQDAQILVVMRHTQREDEVESSWVARASMPWDPPISEQGIGLARKRMQMLQGSGIAKVVTSPFKRCIQTAQIACTVLNLPSTAVEADWELSEVLTESLLNSHGASIPQTSISKWMWQSLRQACGPGLEDERRHGVLEKPHETLNASSAPVYPESLETAHARYGAALQKIADRHHPANVLVITHGEAVRQSVTRIIPWATVFRVEHCGFTVAWRSLDEDSEWDWQLKKQQEGNGVDWTVSS</sequence>
<dbReference type="AlphaFoldDB" id="A0AAV1I7L8"/>
<dbReference type="Gene3D" id="3.40.50.1240">
    <property type="entry name" value="Phosphoglycerate mutase-like"/>
    <property type="match status" value="1"/>
</dbReference>
<dbReference type="SUPFAM" id="SSF53254">
    <property type="entry name" value="Phosphoglycerate mutase-like"/>
    <property type="match status" value="1"/>
</dbReference>
<gene>
    <name evidence="1" type="ORF">CVIRNUC_005117</name>
</gene>
<proteinExistence type="predicted"/>
<evidence type="ECO:0008006" key="3">
    <source>
        <dbReference type="Google" id="ProtNLM"/>
    </source>
</evidence>
<dbReference type="CDD" id="cd07067">
    <property type="entry name" value="HP_PGM_like"/>
    <property type="match status" value="1"/>
</dbReference>
<dbReference type="SMART" id="SM00855">
    <property type="entry name" value="PGAM"/>
    <property type="match status" value="1"/>
</dbReference>